<dbReference type="OrthoDB" id="9808348at2"/>
<comment type="function">
    <text evidence="5">Associates with the EF-Tu.GDP complex and induces the exchange of GDP to GTP. It remains bound to the aminoacyl-tRNA.EF-Tu.GTP complex up to the GTP hydrolysis stage on the ribosome.</text>
</comment>
<gene>
    <name evidence="5" type="primary">tsf</name>
    <name evidence="7" type="ORF">SAMN04488109_3491</name>
</gene>
<dbReference type="InterPro" id="IPR009060">
    <property type="entry name" value="UBA-like_sf"/>
</dbReference>
<dbReference type="NCBIfam" id="TIGR00116">
    <property type="entry name" value="tsf"/>
    <property type="match status" value="1"/>
</dbReference>
<dbReference type="SUPFAM" id="SSF46934">
    <property type="entry name" value="UBA-like"/>
    <property type="match status" value="1"/>
</dbReference>
<dbReference type="Proteomes" id="UP000184212">
    <property type="component" value="Unassembled WGS sequence"/>
</dbReference>
<feature type="domain" description="Translation elongation factor EFTs/EF1B dimerisation" evidence="6">
    <location>
        <begin position="73"/>
        <end position="277"/>
    </location>
</feature>
<dbReference type="RefSeq" id="WP_073136407.1">
    <property type="nucleotide sequence ID" value="NZ_FQWQ01000002.1"/>
</dbReference>
<feature type="region of interest" description="Involved in Mg(2+) ion dislocation from EF-Tu" evidence="5">
    <location>
        <begin position="82"/>
        <end position="85"/>
    </location>
</feature>
<evidence type="ECO:0000313" key="8">
    <source>
        <dbReference type="Proteomes" id="UP000184212"/>
    </source>
</evidence>
<dbReference type="SUPFAM" id="SSF54713">
    <property type="entry name" value="Elongation factor Ts (EF-Ts), dimerisation domain"/>
    <property type="match status" value="2"/>
</dbReference>
<dbReference type="Gene3D" id="3.30.479.20">
    <property type="entry name" value="Elongation factor Ts, dimerisation domain"/>
    <property type="match status" value="2"/>
</dbReference>
<dbReference type="CDD" id="cd14275">
    <property type="entry name" value="UBA_EF-Ts"/>
    <property type="match status" value="1"/>
</dbReference>
<protein>
    <recommendedName>
        <fullName evidence="2 5">Elongation factor Ts</fullName>
        <shortName evidence="5">EF-Ts</shortName>
    </recommendedName>
</protein>
<dbReference type="AlphaFoldDB" id="A0A1M5RNK5"/>
<organism evidence="7 8">
    <name type="scientific">Chryseolinea serpens</name>
    <dbReference type="NCBI Taxonomy" id="947013"/>
    <lineage>
        <taxon>Bacteria</taxon>
        <taxon>Pseudomonadati</taxon>
        <taxon>Bacteroidota</taxon>
        <taxon>Cytophagia</taxon>
        <taxon>Cytophagales</taxon>
        <taxon>Fulvivirgaceae</taxon>
        <taxon>Chryseolinea</taxon>
    </lineage>
</organism>
<dbReference type="GO" id="GO:0005737">
    <property type="term" value="C:cytoplasm"/>
    <property type="evidence" value="ECO:0007669"/>
    <property type="project" value="UniProtKB-SubCell"/>
</dbReference>
<dbReference type="PROSITE" id="PS01126">
    <property type="entry name" value="EF_TS_1"/>
    <property type="match status" value="1"/>
</dbReference>
<evidence type="ECO:0000256" key="5">
    <source>
        <dbReference type="HAMAP-Rule" id="MF_00050"/>
    </source>
</evidence>
<keyword evidence="4 5" id="KW-0648">Protein biosynthesis</keyword>
<dbReference type="EMBL" id="FQWQ01000002">
    <property type="protein sequence ID" value="SHH27865.1"/>
    <property type="molecule type" value="Genomic_DNA"/>
</dbReference>
<keyword evidence="3 5" id="KW-0251">Elongation factor</keyword>
<keyword evidence="5" id="KW-0963">Cytoplasm</keyword>
<evidence type="ECO:0000256" key="1">
    <source>
        <dbReference type="ARBA" id="ARBA00005532"/>
    </source>
</evidence>
<dbReference type="InterPro" id="IPR036402">
    <property type="entry name" value="EF-Ts_dimer_sf"/>
</dbReference>
<dbReference type="InterPro" id="IPR001816">
    <property type="entry name" value="Transl_elong_EFTs/EF1B"/>
</dbReference>
<dbReference type="Pfam" id="PF00889">
    <property type="entry name" value="EF_TS"/>
    <property type="match status" value="1"/>
</dbReference>
<dbReference type="PANTHER" id="PTHR11741:SF0">
    <property type="entry name" value="ELONGATION FACTOR TS, MITOCHONDRIAL"/>
    <property type="match status" value="1"/>
</dbReference>
<dbReference type="STRING" id="947013.SAMN04488109_3491"/>
<evidence type="ECO:0000256" key="2">
    <source>
        <dbReference type="ARBA" id="ARBA00016956"/>
    </source>
</evidence>
<sequence>MSAISAQDVNKLRQMTGAGMMDCKKALTEADGDFEKAIEILRKKGQKVSASRSDRDAKEGSVFIKVSNDNKEAVLIALNCETDFVGKNEEFQSLGKLIAETAFANKPADKEALLTLKAGDLTINDKIVELVGKIGEKIEVSEYVHMKGEAIVPYIHAGSKLGVLVSLKGVNGKDVTEAGKDVGMQIAAMNPVGIDEKSVDTSIIEKELEIAKAQILAEGKPANMVDKIAQGKLQKFFKDNTLLHQIFVKDNSKTVAQYLDSVTKGLTVAEFKRIAIG</sequence>
<dbReference type="HAMAP" id="MF_00050">
    <property type="entry name" value="EF_Ts"/>
    <property type="match status" value="1"/>
</dbReference>
<evidence type="ECO:0000313" key="7">
    <source>
        <dbReference type="EMBL" id="SHH27865.1"/>
    </source>
</evidence>
<dbReference type="FunFam" id="1.10.8.10:FF:000001">
    <property type="entry name" value="Elongation factor Ts"/>
    <property type="match status" value="1"/>
</dbReference>
<proteinExistence type="inferred from homology"/>
<dbReference type="InterPro" id="IPR014039">
    <property type="entry name" value="Transl_elong_EFTs/EF1B_dimer"/>
</dbReference>
<dbReference type="Gene3D" id="1.10.286.20">
    <property type="match status" value="1"/>
</dbReference>
<dbReference type="GO" id="GO:0003746">
    <property type="term" value="F:translation elongation factor activity"/>
    <property type="evidence" value="ECO:0007669"/>
    <property type="project" value="UniProtKB-UniRule"/>
</dbReference>
<name>A0A1M5RNK5_9BACT</name>
<dbReference type="PANTHER" id="PTHR11741">
    <property type="entry name" value="ELONGATION FACTOR TS"/>
    <property type="match status" value="1"/>
</dbReference>
<accession>A0A1M5RNK5</accession>
<keyword evidence="8" id="KW-1185">Reference proteome</keyword>
<evidence type="ECO:0000256" key="3">
    <source>
        <dbReference type="ARBA" id="ARBA00022768"/>
    </source>
</evidence>
<comment type="similarity">
    <text evidence="1 5">Belongs to the EF-Ts family.</text>
</comment>
<dbReference type="Gene3D" id="1.10.8.10">
    <property type="entry name" value="DNA helicase RuvA subunit, C-terminal domain"/>
    <property type="match status" value="1"/>
</dbReference>
<evidence type="ECO:0000256" key="4">
    <source>
        <dbReference type="ARBA" id="ARBA00022917"/>
    </source>
</evidence>
<evidence type="ECO:0000259" key="6">
    <source>
        <dbReference type="Pfam" id="PF00889"/>
    </source>
</evidence>
<reference evidence="7 8" key="1">
    <citation type="submission" date="2016-11" db="EMBL/GenBank/DDBJ databases">
        <authorList>
            <person name="Jaros S."/>
            <person name="Januszkiewicz K."/>
            <person name="Wedrychowicz H."/>
        </authorList>
    </citation>
    <scope>NUCLEOTIDE SEQUENCE [LARGE SCALE GENOMIC DNA]</scope>
    <source>
        <strain evidence="7 8">DSM 24574</strain>
    </source>
</reference>
<dbReference type="InterPro" id="IPR018101">
    <property type="entry name" value="Transl_elong_Ts_CS"/>
</dbReference>
<comment type="subcellular location">
    <subcellularLocation>
        <location evidence="5">Cytoplasm</location>
    </subcellularLocation>
</comment>